<feature type="domain" description="Major facilitator superfamily (MFS) profile" evidence="8">
    <location>
        <begin position="17"/>
        <end position="403"/>
    </location>
</feature>
<dbReference type="PROSITE" id="PS50850">
    <property type="entry name" value="MFS"/>
    <property type="match status" value="1"/>
</dbReference>
<dbReference type="Proteomes" id="UP000184245">
    <property type="component" value="Unassembled WGS sequence"/>
</dbReference>
<evidence type="ECO:0000256" key="5">
    <source>
        <dbReference type="ARBA" id="ARBA00022989"/>
    </source>
</evidence>
<feature type="transmembrane region" description="Helical" evidence="7">
    <location>
        <begin position="349"/>
        <end position="372"/>
    </location>
</feature>
<dbReference type="SUPFAM" id="SSF103473">
    <property type="entry name" value="MFS general substrate transporter"/>
    <property type="match status" value="1"/>
</dbReference>
<feature type="transmembrane region" description="Helical" evidence="7">
    <location>
        <begin position="292"/>
        <end position="309"/>
    </location>
</feature>
<evidence type="ECO:0000313" key="10">
    <source>
        <dbReference type="Proteomes" id="UP000184245"/>
    </source>
</evidence>
<evidence type="ECO:0000313" key="9">
    <source>
        <dbReference type="EMBL" id="SHE99403.1"/>
    </source>
</evidence>
<feature type="transmembrane region" description="Helical" evidence="7">
    <location>
        <begin position="12"/>
        <end position="35"/>
    </location>
</feature>
<evidence type="ECO:0000256" key="1">
    <source>
        <dbReference type="ARBA" id="ARBA00004651"/>
    </source>
</evidence>
<feature type="transmembrane region" description="Helical" evidence="7">
    <location>
        <begin position="173"/>
        <end position="192"/>
    </location>
</feature>
<dbReference type="PANTHER" id="PTHR43124">
    <property type="entry name" value="PURINE EFFLUX PUMP PBUE"/>
    <property type="match status" value="1"/>
</dbReference>
<evidence type="ECO:0000256" key="6">
    <source>
        <dbReference type="ARBA" id="ARBA00023136"/>
    </source>
</evidence>
<dbReference type="InterPro" id="IPR036259">
    <property type="entry name" value="MFS_trans_sf"/>
</dbReference>
<evidence type="ECO:0000256" key="7">
    <source>
        <dbReference type="SAM" id="Phobius"/>
    </source>
</evidence>
<evidence type="ECO:0000256" key="3">
    <source>
        <dbReference type="ARBA" id="ARBA00022475"/>
    </source>
</evidence>
<dbReference type="RefSeq" id="WP_072851612.1">
    <property type="nucleotide sequence ID" value="NZ_FQVI01000010.1"/>
</dbReference>
<dbReference type="InterPro" id="IPR050189">
    <property type="entry name" value="MFS_Efflux_Transporters"/>
</dbReference>
<organism evidence="9 10">
    <name type="scientific">Lactonifactor longoviformis DSM 17459</name>
    <dbReference type="NCBI Taxonomy" id="1122155"/>
    <lineage>
        <taxon>Bacteria</taxon>
        <taxon>Bacillati</taxon>
        <taxon>Bacillota</taxon>
        <taxon>Clostridia</taxon>
        <taxon>Eubacteriales</taxon>
        <taxon>Clostridiaceae</taxon>
        <taxon>Lactonifactor</taxon>
    </lineage>
</organism>
<keyword evidence="3" id="KW-1003">Cell membrane</keyword>
<keyword evidence="2" id="KW-0813">Transport</keyword>
<gene>
    <name evidence="9" type="ORF">SAMN02745158_02190</name>
</gene>
<proteinExistence type="predicted"/>
<accession>A0A1M4Y1F4</accession>
<dbReference type="OrthoDB" id="9771451at2"/>
<feature type="transmembrane region" description="Helical" evidence="7">
    <location>
        <begin position="259"/>
        <end position="280"/>
    </location>
</feature>
<dbReference type="PANTHER" id="PTHR43124:SF3">
    <property type="entry name" value="CHLORAMPHENICOL EFFLUX PUMP RV0191"/>
    <property type="match status" value="1"/>
</dbReference>
<feature type="transmembrane region" description="Helical" evidence="7">
    <location>
        <begin position="55"/>
        <end position="76"/>
    </location>
</feature>
<dbReference type="EMBL" id="FQVI01000010">
    <property type="protein sequence ID" value="SHE99403.1"/>
    <property type="molecule type" value="Genomic_DNA"/>
</dbReference>
<sequence length="403" mass="42692">MSNPISKTKHRFPPYFYLLIVILQYLTAGFCQYKLQPVLTYLMEGMSITETKAGLLISALSILSVFLAVPFGVLMGRIGPRKTGFIATGMVILGSFAGTFFTTNFYGLFVSQLIVGVGICGAGILGPYIIACLFKPELRGRANGWYITAGTIAQLVMFNLVPRITTADNVTPAWWFTTLYGVVILILWALFITDEVAPPASKLQPADTGSAGKGSSLLAALKDPKVLQLSIGGFAFMMSTMAVMNFAPAYLTLGRGYDPVTASTLVSGSAVVGAISTALSGTLSDLLKTRKWIFLIALLWMAVSRVLIVTLPDGILLNLTLWGQGIPAVCMGLIYTVAGETFEPRIASIGISAVNMFIGLGGLVAATLFGVLAQSAGYTTTFIVFAVITLGGLVGVCTIKGVK</sequence>
<evidence type="ECO:0000259" key="8">
    <source>
        <dbReference type="PROSITE" id="PS50850"/>
    </source>
</evidence>
<dbReference type="STRING" id="1122155.SAMN02745158_02190"/>
<dbReference type="GO" id="GO:0022857">
    <property type="term" value="F:transmembrane transporter activity"/>
    <property type="evidence" value="ECO:0007669"/>
    <property type="project" value="InterPro"/>
</dbReference>
<feature type="transmembrane region" description="Helical" evidence="7">
    <location>
        <begin position="143"/>
        <end position="161"/>
    </location>
</feature>
<keyword evidence="6 7" id="KW-0472">Membrane</keyword>
<dbReference type="InterPro" id="IPR011701">
    <property type="entry name" value="MFS"/>
</dbReference>
<feature type="transmembrane region" description="Helical" evidence="7">
    <location>
        <begin position="315"/>
        <end position="337"/>
    </location>
</feature>
<evidence type="ECO:0000256" key="2">
    <source>
        <dbReference type="ARBA" id="ARBA00022448"/>
    </source>
</evidence>
<keyword evidence="10" id="KW-1185">Reference proteome</keyword>
<feature type="transmembrane region" description="Helical" evidence="7">
    <location>
        <begin position="226"/>
        <end position="247"/>
    </location>
</feature>
<feature type="transmembrane region" description="Helical" evidence="7">
    <location>
        <begin position="109"/>
        <end position="131"/>
    </location>
</feature>
<dbReference type="CDD" id="cd06174">
    <property type="entry name" value="MFS"/>
    <property type="match status" value="1"/>
</dbReference>
<protein>
    <submittedName>
        <fullName evidence="9">Nitrate/nitrite transporter NarK</fullName>
    </submittedName>
</protein>
<feature type="transmembrane region" description="Helical" evidence="7">
    <location>
        <begin position="378"/>
        <end position="399"/>
    </location>
</feature>
<comment type="subcellular location">
    <subcellularLocation>
        <location evidence="1">Cell membrane</location>
        <topology evidence="1">Multi-pass membrane protein</topology>
    </subcellularLocation>
</comment>
<evidence type="ECO:0000256" key="4">
    <source>
        <dbReference type="ARBA" id="ARBA00022692"/>
    </source>
</evidence>
<dbReference type="GO" id="GO:0005886">
    <property type="term" value="C:plasma membrane"/>
    <property type="evidence" value="ECO:0007669"/>
    <property type="project" value="UniProtKB-SubCell"/>
</dbReference>
<dbReference type="Gene3D" id="1.20.1250.20">
    <property type="entry name" value="MFS general substrate transporter like domains"/>
    <property type="match status" value="2"/>
</dbReference>
<keyword evidence="5 7" id="KW-1133">Transmembrane helix</keyword>
<dbReference type="AlphaFoldDB" id="A0A1M4Y1F4"/>
<dbReference type="Pfam" id="PF07690">
    <property type="entry name" value="MFS_1"/>
    <property type="match status" value="1"/>
</dbReference>
<feature type="transmembrane region" description="Helical" evidence="7">
    <location>
        <begin position="83"/>
        <end position="103"/>
    </location>
</feature>
<keyword evidence="4 7" id="KW-0812">Transmembrane</keyword>
<dbReference type="InterPro" id="IPR020846">
    <property type="entry name" value="MFS_dom"/>
</dbReference>
<reference evidence="9 10" key="1">
    <citation type="submission" date="2016-11" db="EMBL/GenBank/DDBJ databases">
        <authorList>
            <person name="Jaros S."/>
            <person name="Januszkiewicz K."/>
            <person name="Wedrychowicz H."/>
        </authorList>
    </citation>
    <scope>NUCLEOTIDE SEQUENCE [LARGE SCALE GENOMIC DNA]</scope>
    <source>
        <strain evidence="9 10">DSM 17459</strain>
    </source>
</reference>
<name>A0A1M4Y1F4_9CLOT</name>